<dbReference type="OrthoDB" id="389687at2"/>
<gene>
    <name evidence="1" type="ORF">SGLAD_v1c05130</name>
</gene>
<sequence>MPQFSPKFCPIHLKIHVCDNQDISKKIIEIEGDLGAKVRRLHGTQTEEEIALEAKKRKKHQNAPGSLGDILAKAKAKVAAEKAKFAQDNKDDINEDNTISEAEIGDRMAALRAKAMSGGTQTTSELNEHIPPIDQSETSGISKIIDKAKQHQKENFSCEYKVPERSKTGEKKDNSTKEVKKYDDFFEVNEDTELNQSNNDLLESKNQGEKLFTYEETHELIQSAVEKALEQVGIVKPKSSPKPRKKTTKE</sequence>
<evidence type="ECO:0000313" key="2">
    <source>
        <dbReference type="Proteomes" id="UP000294309"/>
    </source>
</evidence>
<proteinExistence type="predicted"/>
<keyword evidence="2" id="KW-1185">Reference proteome</keyword>
<dbReference type="AlphaFoldDB" id="A0A4P7AHN3"/>
<dbReference type="PROSITE" id="PS00018">
    <property type="entry name" value="EF_HAND_1"/>
    <property type="match status" value="1"/>
</dbReference>
<dbReference type="InterPro" id="IPR018247">
    <property type="entry name" value="EF_Hand_1_Ca_BS"/>
</dbReference>
<protein>
    <submittedName>
        <fullName evidence="1">Uncharacterized protein</fullName>
    </submittedName>
</protein>
<evidence type="ECO:0000313" key="1">
    <source>
        <dbReference type="EMBL" id="QBQ07712.1"/>
    </source>
</evidence>
<reference evidence="1 2" key="1">
    <citation type="submission" date="2019-03" db="EMBL/GenBank/DDBJ databases">
        <title>Complete genome sequence of Spiroplasma gladiatoris TG-1 (DSM 22552).</title>
        <authorList>
            <person name="Lin Y.-C."/>
            <person name="Chou L."/>
            <person name="Kuo C.-H."/>
        </authorList>
    </citation>
    <scope>NUCLEOTIDE SEQUENCE [LARGE SCALE GENOMIC DNA]</scope>
    <source>
        <strain evidence="1 2">TG-1</strain>
    </source>
</reference>
<dbReference type="EMBL" id="CP038013">
    <property type="protein sequence ID" value="QBQ07712.1"/>
    <property type="molecule type" value="Genomic_DNA"/>
</dbReference>
<accession>A0A4P7AHN3</accession>
<name>A0A4P7AHN3_9MOLU</name>
<dbReference type="RefSeq" id="WP_134297501.1">
    <property type="nucleotide sequence ID" value="NZ_CP038013.1"/>
</dbReference>
<dbReference type="Proteomes" id="UP000294309">
    <property type="component" value="Chromosome"/>
</dbReference>
<dbReference type="KEGG" id="sgq:SGLAD_v1c05130"/>
<organism evidence="1 2">
    <name type="scientific">Spiroplasma gladiatoris</name>
    <dbReference type="NCBI Taxonomy" id="2143"/>
    <lineage>
        <taxon>Bacteria</taxon>
        <taxon>Bacillati</taxon>
        <taxon>Mycoplasmatota</taxon>
        <taxon>Mollicutes</taxon>
        <taxon>Entomoplasmatales</taxon>
        <taxon>Spiroplasmataceae</taxon>
        <taxon>Spiroplasma</taxon>
    </lineage>
</organism>